<accession>X1DAI8</accession>
<organism evidence="1">
    <name type="scientific">marine sediment metagenome</name>
    <dbReference type="NCBI Taxonomy" id="412755"/>
    <lineage>
        <taxon>unclassified sequences</taxon>
        <taxon>metagenomes</taxon>
        <taxon>ecological metagenomes</taxon>
    </lineage>
</organism>
<gene>
    <name evidence="1" type="ORF">S01H4_53174</name>
</gene>
<comment type="caution">
    <text evidence="1">The sequence shown here is derived from an EMBL/GenBank/DDBJ whole genome shotgun (WGS) entry which is preliminary data.</text>
</comment>
<feature type="non-terminal residue" evidence="1">
    <location>
        <position position="1"/>
    </location>
</feature>
<proteinExistence type="predicted"/>
<name>X1DAI8_9ZZZZ</name>
<dbReference type="InterPro" id="IPR013783">
    <property type="entry name" value="Ig-like_fold"/>
</dbReference>
<reference evidence="1" key="1">
    <citation type="journal article" date="2014" name="Front. Microbiol.">
        <title>High frequency of phylogenetically diverse reductive dehalogenase-homologous genes in deep subseafloor sedimentary metagenomes.</title>
        <authorList>
            <person name="Kawai M."/>
            <person name="Futagami T."/>
            <person name="Toyoda A."/>
            <person name="Takaki Y."/>
            <person name="Nishi S."/>
            <person name="Hori S."/>
            <person name="Arai W."/>
            <person name="Tsubouchi T."/>
            <person name="Morono Y."/>
            <person name="Uchiyama I."/>
            <person name="Ito T."/>
            <person name="Fujiyama A."/>
            <person name="Inagaki F."/>
            <person name="Takami H."/>
        </authorList>
    </citation>
    <scope>NUCLEOTIDE SEQUENCE</scope>
    <source>
        <strain evidence="1">Expedition CK06-06</strain>
    </source>
</reference>
<dbReference type="EMBL" id="BART01030451">
    <property type="protein sequence ID" value="GAH17267.1"/>
    <property type="molecule type" value="Genomic_DNA"/>
</dbReference>
<sequence length="262" mass="28649">AMDISTDLAEYSWVYTQIPDWYLRTVPEAYFNALADVTGLPPVTPCIELWAYLLRAKDPFPADGAQNVHPKVVLSWEAGIKAASHDVYFGTDADAVGDANTSETLGVHVGRQDACEYAPAIFLELGQTYYWRIDEVNDVNIWQGGVWSFTVVDDDGKAGNPSPANGATNVPGDTSLSWSPGLVAGSHDVYLGTDYDAVNDANTSSSEFKGNQNVDVNSYEPPGPLMIGRTYYWRIDEINPGYGDSRGDVWSFTVIPYVVVDD</sequence>
<protein>
    <submittedName>
        <fullName evidence="1">Uncharacterized protein</fullName>
    </submittedName>
</protein>
<dbReference type="AlphaFoldDB" id="X1DAI8"/>
<evidence type="ECO:0000313" key="1">
    <source>
        <dbReference type="EMBL" id="GAH17267.1"/>
    </source>
</evidence>
<dbReference type="Gene3D" id="2.60.40.10">
    <property type="entry name" value="Immunoglobulins"/>
    <property type="match status" value="2"/>
</dbReference>
<feature type="non-terminal residue" evidence="1">
    <location>
        <position position="262"/>
    </location>
</feature>